<name>A0A8K0KWH7_9PEZI</name>
<reference evidence="2" key="1">
    <citation type="submission" date="2021-07" db="EMBL/GenBank/DDBJ databases">
        <title>Elsinoe batatas strain:CRI-CJ2 Genome sequencing and assembly.</title>
        <authorList>
            <person name="Huang L."/>
        </authorList>
    </citation>
    <scope>NUCLEOTIDE SEQUENCE</scope>
    <source>
        <strain evidence="2">CRI-CJ2</strain>
    </source>
</reference>
<feature type="region of interest" description="Disordered" evidence="1">
    <location>
        <begin position="146"/>
        <end position="177"/>
    </location>
</feature>
<comment type="caution">
    <text evidence="2">The sequence shown here is derived from an EMBL/GenBank/DDBJ whole genome shotgun (WGS) entry which is preliminary data.</text>
</comment>
<feature type="compositionally biased region" description="Polar residues" evidence="1">
    <location>
        <begin position="148"/>
        <end position="169"/>
    </location>
</feature>
<sequence length="414" mass="45863">MLNLSCRASPSGNATSFLLRSSLTPVLHPIIQTSTESMTAVMSYPTLDGPGRLPVSTGELPGPDSLAAGWSYPSQPLSYSDPYLGPFVTSADEQASFTAPTTSAGTTPIPHAVSTHGSPWSTYSRPLPHESSHGYTTLPPPLSMVPSHFQNRPISSLDNRPRSSPSTFGPSADSINWPDPRQGLGLHYPMSEHAQVLSSNFNPSVYPPVPSVLGNEIFASPSPPEIKQPQPRRQYPTLAPHPAGLATKRSRDDDDDAVDANGKRRKRTCSIAGADLSEDDRLLVTLKEEEGLPWKDIAARFGSHHGKTFQVAALQMRYKRLREKFRVWQGEDVEALKLAHEYWEKYKWDIISSKMLDFGIQERWPSKHCARKWAKIYPQPQMPEGMPPGGMPPHPFQHPHHPDASHQFTFMPMQ</sequence>
<keyword evidence="3" id="KW-1185">Reference proteome</keyword>
<organism evidence="2 3">
    <name type="scientific">Elsinoe batatas</name>
    <dbReference type="NCBI Taxonomy" id="2601811"/>
    <lineage>
        <taxon>Eukaryota</taxon>
        <taxon>Fungi</taxon>
        <taxon>Dikarya</taxon>
        <taxon>Ascomycota</taxon>
        <taxon>Pezizomycotina</taxon>
        <taxon>Dothideomycetes</taxon>
        <taxon>Dothideomycetidae</taxon>
        <taxon>Myriangiales</taxon>
        <taxon>Elsinoaceae</taxon>
        <taxon>Elsinoe</taxon>
    </lineage>
</organism>
<dbReference type="Proteomes" id="UP000809789">
    <property type="component" value="Unassembled WGS sequence"/>
</dbReference>
<evidence type="ECO:0000313" key="3">
    <source>
        <dbReference type="Proteomes" id="UP000809789"/>
    </source>
</evidence>
<protein>
    <recommendedName>
        <fullName evidence="4">Myb-like domain-containing protein</fullName>
    </recommendedName>
</protein>
<accession>A0A8K0KWH7</accession>
<evidence type="ECO:0008006" key="4">
    <source>
        <dbReference type="Google" id="ProtNLM"/>
    </source>
</evidence>
<feature type="region of interest" description="Disordered" evidence="1">
    <location>
        <begin position="98"/>
        <end position="119"/>
    </location>
</feature>
<evidence type="ECO:0000256" key="1">
    <source>
        <dbReference type="SAM" id="MobiDB-lite"/>
    </source>
</evidence>
<dbReference type="AlphaFoldDB" id="A0A8K0KWH7"/>
<proteinExistence type="predicted"/>
<evidence type="ECO:0000313" key="2">
    <source>
        <dbReference type="EMBL" id="KAG8624054.1"/>
    </source>
</evidence>
<dbReference type="EMBL" id="JAESVG020000010">
    <property type="protein sequence ID" value="KAG8624054.1"/>
    <property type="molecule type" value="Genomic_DNA"/>
</dbReference>
<dbReference type="OrthoDB" id="5421421at2759"/>
<feature type="region of interest" description="Disordered" evidence="1">
    <location>
        <begin position="217"/>
        <end position="264"/>
    </location>
</feature>
<gene>
    <name evidence="2" type="ORF">KVT40_009030</name>
</gene>